<evidence type="ECO:0000313" key="3">
    <source>
        <dbReference type="Proteomes" id="UP000319514"/>
    </source>
</evidence>
<dbReference type="AlphaFoldDB" id="A0A542ZMU6"/>
<dbReference type="PANTHER" id="PTHR43194">
    <property type="entry name" value="HYDROLASE ALPHA/BETA FOLD FAMILY"/>
    <property type="match status" value="1"/>
</dbReference>
<dbReference type="EMBL" id="VFOQ01000001">
    <property type="protein sequence ID" value="TQL61655.1"/>
    <property type="molecule type" value="Genomic_DNA"/>
</dbReference>
<dbReference type="InterPro" id="IPR029058">
    <property type="entry name" value="AB_hydrolase_fold"/>
</dbReference>
<keyword evidence="3" id="KW-1185">Reference proteome</keyword>
<dbReference type="Gene3D" id="3.40.50.1820">
    <property type="entry name" value="alpha/beta hydrolase"/>
    <property type="match status" value="2"/>
</dbReference>
<dbReference type="RefSeq" id="WP_141789405.1">
    <property type="nucleotide sequence ID" value="NZ_BAAAKX010000018.1"/>
</dbReference>
<dbReference type="PANTHER" id="PTHR43194:SF2">
    <property type="entry name" value="PEROXISOMAL MEMBRANE PROTEIN LPX1"/>
    <property type="match status" value="1"/>
</dbReference>
<accession>A0A542ZMU6</accession>
<dbReference type="SUPFAM" id="SSF53474">
    <property type="entry name" value="alpha/beta-Hydrolases"/>
    <property type="match status" value="1"/>
</dbReference>
<dbReference type="InterPro" id="IPR000073">
    <property type="entry name" value="AB_hydrolase_1"/>
</dbReference>
<evidence type="ECO:0000313" key="2">
    <source>
        <dbReference type="EMBL" id="TQL61655.1"/>
    </source>
</evidence>
<reference evidence="2 3" key="1">
    <citation type="submission" date="2019-06" db="EMBL/GenBank/DDBJ databases">
        <title>Sequencing the genomes of 1000 actinobacteria strains.</title>
        <authorList>
            <person name="Klenk H.-P."/>
        </authorList>
    </citation>
    <scope>NUCLEOTIDE SEQUENCE [LARGE SCALE GENOMIC DNA]</scope>
    <source>
        <strain evidence="2 3">DSM 18082</strain>
    </source>
</reference>
<dbReference type="Proteomes" id="UP000319514">
    <property type="component" value="Unassembled WGS sequence"/>
</dbReference>
<dbReference type="Pfam" id="PF00561">
    <property type="entry name" value="Abhydrolase_1"/>
    <property type="match status" value="1"/>
</dbReference>
<organism evidence="2 3">
    <name type="scientific">Oryzihumus leptocrescens</name>
    <dbReference type="NCBI Taxonomy" id="297536"/>
    <lineage>
        <taxon>Bacteria</taxon>
        <taxon>Bacillati</taxon>
        <taxon>Actinomycetota</taxon>
        <taxon>Actinomycetes</taxon>
        <taxon>Micrococcales</taxon>
        <taxon>Intrasporangiaceae</taxon>
        <taxon>Oryzihumus</taxon>
    </lineage>
</organism>
<feature type="domain" description="AB hydrolase-1" evidence="1">
    <location>
        <begin position="20"/>
        <end position="136"/>
    </location>
</feature>
<sequence>MVGGSEFGFLVAGEGKDSVPVLLLHAVGETSESWMHFLSRWGRRGGLAYALDLRGHGRSVWSGPYGLETFARDVLGFMDSMDLSVVDVVGHANGGLVGCLVAARAPERVRKLVLEDVGIPCPREPVVLEKPTVPLDFDWDMVARVRVQVDNPDSRWASWAATIQADTLVVGGGPSSCVPQEHVGEMAGTIPGAQLVTIAGGHTVHESRPEHFSVEVIAHLTAEAR</sequence>
<gene>
    <name evidence="2" type="ORF">FB474_3069</name>
</gene>
<dbReference type="InterPro" id="IPR050228">
    <property type="entry name" value="Carboxylesterase_BioH"/>
</dbReference>
<protein>
    <submittedName>
        <fullName evidence="2">Pimeloyl-ACP methyl ester carboxylesterase</fullName>
    </submittedName>
</protein>
<evidence type="ECO:0000259" key="1">
    <source>
        <dbReference type="Pfam" id="PF00561"/>
    </source>
</evidence>
<name>A0A542ZMU6_9MICO</name>
<proteinExistence type="predicted"/>
<dbReference type="GO" id="GO:0003824">
    <property type="term" value="F:catalytic activity"/>
    <property type="evidence" value="ECO:0007669"/>
    <property type="project" value="UniProtKB-ARBA"/>
</dbReference>
<dbReference type="OrthoDB" id="2987348at2"/>
<comment type="caution">
    <text evidence="2">The sequence shown here is derived from an EMBL/GenBank/DDBJ whole genome shotgun (WGS) entry which is preliminary data.</text>
</comment>